<name>A0AAV5SZ65_9BILA</name>
<evidence type="ECO:0000313" key="3">
    <source>
        <dbReference type="Proteomes" id="UP001432027"/>
    </source>
</evidence>
<organism evidence="2 3">
    <name type="scientific">Pristionchus entomophagus</name>
    <dbReference type="NCBI Taxonomy" id="358040"/>
    <lineage>
        <taxon>Eukaryota</taxon>
        <taxon>Metazoa</taxon>
        <taxon>Ecdysozoa</taxon>
        <taxon>Nematoda</taxon>
        <taxon>Chromadorea</taxon>
        <taxon>Rhabditida</taxon>
        <taxon>Rhabditina</taxon>
        <taxon>Diplogasteromorpha</taxon>
        <taxon>Diplogasteroidea</taxon>
        <taxon>Neodiplogasteridae</taxon>
        <taxon>Pristionchus</taxon>
    </lineage>
</organism>
<sequence>MATVREILEFKEKVWLGDTILCGQISDGTRFYYQLVDDVLYLKFQDYETFTRIPGKLFRIARVSDSILLHTRESKLYKVQFIKNTPPQIVFFRDIAENEHYGLDGLLGRQIGEDHSYYRISDEPDKGSIKVDLTEKELEDAYPIGIHRGKIVYQRRVNDLRLSIRHPSANCIIIEHEENLANSRSEGAHATAFLGEDSSPLIYLINIEGKIMIFNTETLGVAALKRKPQPGDTIKNTVFRWTNIVGVHDGTITVEGRTLQKGCAYCVYNASLPVDIMGSEAPEAQRSPVSDKDPILKLVSLLTGKEVDMAQWGKIAHAINAATSNATREEVKKDPVYAKMAEMQAMIDKLSNKLSDLDRSSQQKIQELERKLAQV</sequence>
<proteinExistence type="predicted"/>
<evidence type="ECO:0000313" key="2">
    <source>
        <dbReference type="EMBL" id="GMS84816.1"/>
    </source>
</evidence>
<evidence type="ECO:0000256" key="1">
    <source>
        <dbReference type="SAM" id="Coils"/>
    </source>
</evidence>
<dbReference type="Proteomes" id="UP001432027">
    <property type="component" value="Unassembled WGS sequence"/>
</dbReference>
<protein>
    <submittedName>
        <fullName evidence="2">Uncharacterized protein</fullName>
    </submittedName>
</protein>
<keyword evidence="3" id="KW-1185">Reference proteome</keyword>
<feature type="coiled-coil region" evidence="1">
    <location>
        <begin position="340"/>
        <end position="367"/>
    </location>
</feature>
<gene>
    <name evidence="2" type="ORF">PENTCL1PPCAC_6991</name>
</gene>
<reference evidence="2" key="1">
    <citation type="submission" date="2023-10" db="EMBL/GenBank/DDBJ databases">
        <title>Genome assembly of Pristionchus species.</title>
        <authorList>
            <person name="Yoshida K."/>
            <person name="Sommer R.J."/>
        </authorList>
    </citation>
    <scope>NUCLEOTIDE SEQUENCE</scope>
    <source>
        <strain evidence="2">RS0144</strain>
    </source>
</reference>
<dbReference type="EMBL" id="BTSX01000002">
    <property type="protein sequence ID" value="GMS84816.1"/>
    <property type="molecule type" value="Genomic_DNA"/>
</dbReference>
<dbReference type="AlphaFoldDB" id="A0AAV5SZ65"/>
<keyword evidence="1" id="KW-0175">Coiled coil</keyword>
<comment type="caution">
    <text evidence="2">The sequence shown here is derived from an EMBL/GenBank/DDBJ whole genome shotgun (WGS) entry which is preliminary data.</text>
</comment>
<accession>A0AAV5SZ65</accession>